<dbReference type="InterPro" id="IPR013103">
    <property type="entry name" value="RVT_2"/>
</dbReference>
<keyword evidence="10" id="KW-0233">DNA recombination</keyword>
<dbReference type="GO" id="GO:0003887">
    <property type="term" value="F:DNA-directed DNA polymerase activity"/>
    <property type="evidence" value="ECO:0007669"/>
    <property type="project" value="UniProtKB-KW"/>
</dbReference>
<gene>
    <name evidence="15" type="ORF">PAXRUDRAFT_21969</name>
</gene>
<dbReference type="Pfam" id="PF25597">
    <property type="entry name" value="SH3_retrovirus"/>
    <property type="match status" value="1"/>
</dbReference>
<dbReference type="PANTHER" id="PTHR42648:SF11">
    <property type="entry name" value="TRANSPOSON TY4-P GAG-POL POLYPROTEIN"/>
    <property type="match status" value="1"/>
</dbReference>
<keyword evidence="3" id="KW-0479">Metal-binding</keyword>
<keyword evidence="9" id="KW-0808">Transferase</keyword>
<dbReference type="GO" id="GO:0004519">
    <property type="term" value="F:endonuclease activity"/>
    <property type="evidence" value="ECO:0007669"/>
    <property type="project" value="UniProtKB-KW"/>
</dbReference>
<evidence type="ECO:0000313" key="15">
    <source>
        <dbReference type="EMBL" id="KIK72455.1"/>
    </source>
</evidence>
<accession>A0A0D0D6G7</accession>
<dbReference type="Pfam" id="PF07727">
    <property type="entry name" value="RVT_2"/>
    <property type="match status" value="1"/>
</dbReference>
<dbReference type="InParanoid" id="A0A0D0D6G7"/>
<feature type="domain" description="Reverse transcriptase Ty1/copia-type" evidence="13">
    <location>
        <begin position="316"/>
        <end position="430"/>
    </location>
</feature>
<dbReference type="EMBL" id="KN830813">
    <property type="protein sequence ID" value="KIK72455.1"/>
    <property type="molecule type" value="Genomic_DNA"/>
</dbReference>
<evidence type="ECO:0000313" key="16">
    <source>
        <dbReference type="Proteomes" id="UP000054538"/>
    </source>
</evidence>
<keyword evidence="2" id="KW-0540">Nuclease</keyword>
<name>A0A0D0D6G7_9AGAM</name>
<keyword evidence="11" id="KW-0511">Multifunctional enzyme</keyword>
<evidence type="ECO:0000256" key="7">
    <source>
        <dbReference type="ARBA" id="ARBA00022908"/>
    </source>
</evidence>
<dbReference type="InterPro" id="IPR057670">
    <property type="entry name" value="SH3_retrovirus"/>
</dbReference>
<evidence type="ECO:0000256" key="10">
    <source>
        <dbReference type="ARBA" id="ARBA00023172"/>
    </source>
</evidence>
<feature type="region of interest" description="Disordered" evidence="12">
    <location>
        <begin position="228"/>
        <end position="261"/>
    </location>
</feature>
<dbReference type="Proteomes" id="UP000054538">
    <property type="component" value="Unassembled WGS sequence"/>
</dbReference>
<dbReference type="InterPro" id="IPR039537">
    <property type="entry name" value="Retrotran_Ty1/copia-like"/>
</dbReference>
<keyword evidence="8" id="KW-0695">RNA-directed DNA polymerase</keyword>
<evidence type="ECO:0000256" key="4">
    <source>
        <dbReference type="ARBA" id="ARBA00022759"/>
    </source>
</evidence>
<evidence type="ECO:0000256" key="12">
    <source>
        <dbReference type="SAM" id="MobiDB-lite"/>
    </source>
</evidence>
<keyword evidence="5" id="KW-0378">Hydrolase</keyword>
<dbReference type="GO" id="GO:0046872">
    <property type="term" value="F:metal ion binding"/>
    <property type="evidence" value="ECO:0007669"/>
    <property type="project" value="UniProtKB-KW"/>
</dbReference>
<feature type="non-terminal residue" evidence="15">
    <location>
        <position position="430"/>
    </location>
</feature>
<dbReference type="PANTHER" id="PTHR42648">
    <property type="entry name" value="TRANSPOSASE, PUTATIVE-RELATED"/>
    <property type="match status" value="1"/>
</dbReference>
<protein>
    <submittedName>
        <fullName evidence="15">Unplaced genomic scaffold scaffold_5991, whole genome shotgun sequence</fullName>
    </submittedName>
</protein>
<proteinExistence type="predicted"/>
<dbReference type="GO" id="GO:0003964">
    <property type="term" value="F:RNA-directed DNA polymerase activity"/>
    <property type="evidence" value="ECO:0007669"/>
    <property type="project" value="UniProtKB-KW"/>
</dbReference>
<evidence type="ECO:0000259" key="13">
    <source>
        <dbReference type="Pfam" id="PF07727"/>
    </source>
</evidence>
<dbReference type="STRING" id="930991.A0A0D0D6G7"/>
<organism evidence="15 16">
    <name type="scientific">Paxillus rubicundulus Ve08.2h10</name>
    <dbReference type="NCBI Taxonomy" id="930991"/>
    <lineage>
        <taxon>Eukaryota</taxon>
        <taxon>Fungi</taxon>
        <taxon>Dikarya</taxon>
        <taxon>Basidiomycota</taxon>
        <taxon>Agaricomycotina</taxon>
        <taxon>Agaricomycetes</taxon>
        <taxon>Agaricomycetidae</taxon>
        <taxon>Boletales</taxon>
        <taxon>Paxilineae</taxon>
        <taxon>Paxillaceae</taxon>
        <taxon>Paxillus</taxon>
    </lineage>
</organism>
<reference evidence="16" key="2">
    <citation type="submission" date="2015-01" db="EMBL/GenBank/DDBJ databases">
        <title>Evolutionary Origins and Diversification of the Mycorrhizal Mutualists.</title>
        <authorList>
            <consortium name="DOE Joint Genome Institute"/>
            <consortium name="Mycorrhizal Genomics Consortium"/>
            <person name="Kohler A."/>
            <person name="Kuo A."/>
            <person name="Nagy L.G."/>
            <person name="Floudas D."/>
            <person name="Copeland A."/>
            <person name="Barry K.W."/>
            <person name="Cichocki N."/>
            <person name="Veneault-Fourrey C."/>
            <person name="LaButti K."/>
            <person name="Lindquist E.A."/>
            <person name="Lipzen A."/>
            <person name="Lundell T."/>
            <person name="Morin E."/>
            <person name="Murat C."/>
            <person name="Riley R."/>
            <person name="Ohm R."/>
            <person name="Sun H."/>
            <person name="Tunlid A."/>
            <person name="Henrissat B."/>
            <person name="Grigoriev I.V."/>
            <person name="Hibbett D.S."/>
            <person name="Martin F."/>
        </authorList>
    </citation>
    <scope>NUCLEOTIDE SEQUENCE [LARGE SCALE GENOMIC DNA]</scope>
    <source>
        <strain evidence="16">Ve08.2h10</strain>
    </source>
</reference>
<dbReference type="GO" id="GO:0016787">
    <property type="term" value="F:hydrolase activity"/>
    <property type="evidence" value="ECO:0007669"/>
    <property type="project" value="UniProtKB-KW"/>
</dbReference>
<keyword evidence="9" id="KW-0239">DNA-directed DNA polymerase</keyword>
<dbReference type="GO" id="GO:0006310">
    <property type="term" value="P:DNA recombination"/>
    <property type="evidence" value="ECO:0007669"/>
    <property type="project" value="UniProtKB-KW"/>
</dbReference>
<keyword evidence="6" id="KW-0460">Magnesium</keyword>
<sequence>MLEESRLPKSFWADAMATAAYITARSPTSALRGENPYQTLFRRRVDPTIFHPFGCPAYAHIPKEQRGGKFRSHGRKCIMIGYTYGQQAYKLLDVERRTIISSRHVTFDETGTISTRDLAPWNVPTVEGQWEGLLPRQCKVEHEDAEEETPDPRRTVGVDNAPPDALEAQQPPSPTIDELMNRFEQLHMDPLLAPAPAPVIAGVRRSNRQHQQADWNWDYQCTVNEDAARRAQRHGGQQPGPRAETPEPLDLPGEAPEFPGAFTASTESLEDFIFAGAANSESDASLPGTIPEAYAGPDTDHWKSAIEEELLNLNSNHVYETVPIPEGVTLITSKPIFHIKHDHTGNVECYKACIATRGFTQKEGIDYQEVFAPVANLDSVRTLITLAAKHDLELDQMDVSTAYLNGELEEDLYLLPPDGVPIQPGYCWKL</sequence>
<feature type="region of interest" description="Disordered" evidence="12">
    <location>
        <begin position="140"/>
        <end position="175"/>
    </location>
</feature>
<dbReference type="AlphaFoldDB" id="A0A0D0D6G7"/>
<evidence type="ECO:0000256" key="9">
    <source>
        <dbReference type="ARBA" id="ARBA00022932"/>
    </source>
</evidence>
<keyword evidence="4" id="KW-0255">Endonuclease</keyword>
<evidence type="ECO:0000259" key="14">
    <source>
        <dbReference type="Pfam" id="PF25597"/>
    </source>
</evidence>
<evidence type="ECO:0000256" key="5">
    <source>
        <dbReference type="ARBA" id="ARBA00022801"/>
    </source>
</evidence>
<dbReference type="OrthoDB" id="421869at2759"/>
<evidence type="ECO:0000256" key="1">
    <source>
        <dbReference type="ARBA" id="ARBA00022695"/>
    </source>
</evidence>
<evidence type="ECO:0000256" key="6">
    <source>
        <dbReference type="ARBA" id="ARBA00022842"/>
    </source>
</evidence>
<dbReference type="GO" id="GO:0015074">
    <property type="term" value="P:DNA integration"/>
    <property type="evidence" value="ECO:0007669"/>
    <property type="project" value="UniProtKB-KW"/>
</dbReference>
<evidence type="ECO:0000256" key="11">
    <source>
        <dbReference type="ARBA" id="ARBA00023268"/>
    </source>
</evidence>
<evidence type="ECO:0000256" key="8">
    <source>
        <dbReference type="ARBA" id="ARBA00022918"/>
    </source>
</evidence>
<evidence type="ECO:0000256" key="2">
    <source>
        <dbReference type="ARBA" id="ARBA00022722"/>
    </source>
</evidence>
<feature type="domain" description="Retroviral polymerase SH3-like" evidence="14">
    <location>
        <begin position="55"/>
        <end position="112"/>
    </location>
</feature>
<dbReference type="HOGENOM" id="CLU_001650_15_5_1"/>
<keyword evidence="16" id="KW-1185">Reference proteome</keyword>
<keyword evidence="1" id="KW-0548">Nucleotidyltransferase</keyword>
<keyword evidence="7" id="KW-0229">DNA integration</keyword>
<evidence type="ECO:0000256" key="3">
    <source>
        <dbReference type="ARBA" id="ARBA00022723"/>
    </source>
</evidence>
<reference evidence="15 16" key="1">
    <citation type="submission" date="2014-04" db="EMBL/GenBank/DDBJ databases">
        <authorList>
            <consortium name="DOE Joint Genome Institute"/>
            <person name="Kuo A."/>
            <person name="Kohler A."/>
            <person name="Jargeat P."/>
            <person name="Nagy L.G."/>
            <person name="Floudas D."/>
            <person name="Copeland A."/>
            <person name="Barry K.W."/>
            <person name="Cichocki N."/>
            <person name="Veneault-Fourrey C."/>
            <person name="LaButti K."/>
            <person name="Lindquist E.A."/>
            <person name="Lipzen A."/>
            <person name="Lundell T."/>
            <person name="Morin E."/>
            <person name="Murat C."/>
            <person name="Sun H."/>
            <person name="Tunlid A."/>
            <person name="Henrissat B."/>
            <person name="Grigoriev I.V."/>
            <person name="Hibbett D.S."/>
            <person name="Martin F."/>
            <person name="Nordberg H.P."/>
            <person name="Cantor M.N."/>
            <person name="Hua S.X."/>
        </authorList>
    </citation>
    <scope>NUCLEOTIDE SEQUENCE [LARGE SCALE GENOMIC DNA]</scope>
    <source>
        <strain evidence="15 16">Ve08.2h10</strain>
    </source>
</reference>